<keyword evidence="5 11" id="KW-1133">Transmembrane helix</keyword>
<protein>
    <submittedName>
        <fullName evidence="16 17">Butyrophilin subfamily 1 member A1-like isoform X1</fullName>
    </submittedName>
</protein>
<sequence>MYFPECSRRMALASLHGFILLLISPYFQTINAAEDFKVIGPDQPVIAVLGEDVVLPCHLFPAISAEHMQVSWLQTITNVIVHQYENGIDQNQHQISEYRGRTVFIKNYISCGSVSLRISNIGFNDEGPYTCYFQSDTYYEEAIVQLKVAVLGSVPSISVNEHQDKEISVLCQSEGWFPEPEVTWRHENGQSLTPASETETEKHNGLFNIKTSLQRTNQYGRISCHIRNVILNQEKESAISIPAVFYQRVSRWMVSLTLILVSVIIPCGLLVVLAVYHLKKERQEKENLSAQLANLPADNAKLTADYEMLTVEKKSLRTELEWRRCCSYAVDVTLEDPGTAHPMLLVSEDQKSVSVGPRQNLPDNPERFDIRDGVLGCQSFTSGRHYWEVQVGEASFWILGVCKDSLRNNGGSKVYLGDGHWTVRLWEEEYSTLTSPEIPLSLRERPQAVGIFLDYEAGQVSLYNLNDKSLLHTFTSTFTETLRPFFSTDTTLRIRPVASWE</sequence>
<proteinExistence type="inferred from homology"/>
<dbReference type="KEGG" id="muo:115466357"/>
<evidence type="ECO:0000259" key="13">
    <source>
        <dbReference type="PROSITE" id="PS50188"/>
    </source>
</evidence>
<evidence type="ECO:0000256" key="2">
    <source>
        <dbReference type="ARBA" id="ARBA00007591"/>
    </source>
</evidence>
<dbReference type="Pfam" id="PF07686">
    <property type="entry name" value="V-set"/>
    <property type="match status" value="1"/>
</dbReference>
<dbReference type="SMART" id="SM00409">
    <property type="entry name" value="IG"/>
    <property type="match status" value="1"/>
</dbReference>
<dbReference type="InterPro" id="IPR013320">
    <property type="entry name" value="ConA-like_dom_sf"/>
</dbReference>
<dbReference type="Gene3D" id="2.60.120.920">
    <property type="match status" value="1"/>
</dbReference>
<evidence type="ECO:0000256" key="8">
    <source>
        <dbReference type="ARBA" id="ARBA00023180"/>
    </source>
</evidence>
<dbReference type="PANTHER" id="PTHR24100">
    <property type="entry name" value="BUTYROPHILIN"/>
    <property type="match status" value="1"/>
</dbReference>
<comment type="similarity">
    <text evidence="2">Belongs to the immunoglobulin superfamily. BTN/MOG family.</text>
</comment>
<evidence type="ECO:0000256" key="5">
    <source>
        <dbReference type="ARBA" id="ARBA00022989"/>
    </source>
</evidence>
<evidence type="ECO:0000256" key="12">
    <source>
        <dbReference type="SAM" id="SignalP"/>
    </source>
</evidence>
<dbReference type="FunFam" id="2.60.40.10:FF:000208">
    <property type="entry name" value="Butyrophilin subfamily 1 member A1"/>
    <property type="match status" value="1"/>
</dbReference>
<accession>A0A6P7XCW0</accession>
<dbReference type="InterPro" id="IPR001870">
    <property type="entry name" value="B30.2/SPRY"/>
</dbReference>
<dbReference type="Pfam" id="PF22705">
    <property type="entry name" value="C2-set_3"/>
    <property type="match status" value="1"/>
</dbReference>
<evidence type="ECO:0000256" key="10">
    <source>
        <dbReference type="SAM" id="Coils"/>
    </source>
</evidence>
<dbReference type="RefSeq" id="XP_030053403.1">
    <property type="nucleotide sequence ID" value="XM_030197543.1"/>
</dbReference>
<dbReference type="Gene3D" id="2.60.40.10">
    <property type="entry name" value="Immunoglobulins"/>
    <property type="match status" value="2"/>
</dbReference>
<dbReference type="AlphaFoldDB" id="A0A6P7XCW0"/>
<dbReference type="Pfam" id="PF13765">
    <property type="entry name" value="PRY"/>
    <property type="match status" value="1"/>
</dbReference>
<keyword evidence="15" id="KW-1185">Reference proteome</keyword>
<dbReference type="PROSITE" id="PS50188">
    <property type="entry name" value="B302_SPRY"/>
    <property type="match status" value="1"/>
</dbReference>
<dbReference type="InterPro" id="IPR007110">
    <property type="entry name" value="Ig-like_dom"/>
</dbReference>
<dbReference type="Pfam" id="PF00622">
    <property type="entry name" value="SPRY"/>
    <property type="match status" value="1"/>
</dbReference>
<keyword evidence="3 11" id="KW-0812">Transmembrane</keyword>
<dbReference type="InterPro" id="IPR003877">
    <property type="entry name" value="SPRY_dom"/>
</dbReference>
<evidence type="ECO:0000256" key="3">
    <source>
        <dbReference type="ARBA" id="ARBA00022692"/>
    </source>
</evidence>
<feature type="transmembrane region" description="Helical" evidence="11">
    <location>
        <begin position="252"/>
        <end position="276"/>
    </location>
</feature>
<dbReference type="RefSeq" id="XP_030053402.1">
    <property type="nucleotide sequence ID" value="XM_030197542.1"/>
</dbReference>
<dbReference type="PRINTS" id="PR01407">
    <property type="entry name" value="BUTYPHLNCDUF"/>
</dbReference>
<dbReference type="GO" id="GO:0009897">
    <property type="term" value="C:external side of plasma membrane"/>
    <property type="evidence" value="ECO:0007669"/>
    <property type="project" value="TreeGrafter"/>
</dbReference>
<evidence type="ECO:0000256" key="4">
    <source>
        <dbReference type="ARBA" id="ARBA00022729"/>
    </source>
</evidence>
<evidence type="ECO:0000313" key="16">
    <source>
        <dbReference type="RefSeq" id="XP_030053402.1"/>
    </source>
</evidence>
<feature type="domain" description="Ig-like" evidence="14">
    <location>
        <begin position="25"/>
        <end position="145"/>
    </location>
</feature>
<feature type="chain" id="PRO_5044652433" evidence="12">
    <location>
        <begin position="33"/>
        <end position="501"/>
    </location>
</feature>
<evidence type="ECO:0000259" key="14">
    <source>
        <dbReference type="PROSITE" id="PS50835"/>
    </source>
</evidence>
<dbReference type="SUPFAM" id="SSF48726">
    <property type="entry name" value="Immunoglobulin"/>
    <property type="match status" value="2"/>
</dbReference>
<feature type="signal peptide" evidence="12">
    <location>
        <begin position="1"/>
        <end position="32"/>
    </location>
</feature>
<organism evidence="15 16">
    <name type="scientific">Microcaecilia unicolor</name>
    <dbReference type="NCBI Taxonomy" id="1415580"/>
    <lineage>
        <taxon>Eukaryota</taxon>
        <taxon>Metazoa</taxon>
        <taxon>Chordata</taxon>
        <taxon>Craniata</taxon>
        <taxon>Vertebrata</taxon>
        <taxon>Euteleostomi</taxon>
        <taxon>Amphibia</taxon>
        <taxon>Gymnophiona</taxon>
        <taxon>Siphonopidae</taxon>
        <taxon>Microcaecilia</taxon>
    </lineage>
</organism>
<keyword evidence="10" id="KW-0175">Coiled coil</keyword>
<keyword evidence="6 11" id="KW-0472">Membrane</keyword>
<dbReference type="InterPro" id="IPR013106">
    <property type="entry name" value="Ig_V-set"/>
</dbReference>
<evidence type="ECO:0000256" key="6">
    <source>
        <dbReference type="ARBA" id="ARBA00023136"/>
    </source>
</evidence>
<feature type="domain" description="B30.2/SPRY" evidence="13">
    <location>
        <begin position="312"/>
        <end position="501"/>
    </location>
</feature>
<feature type="domain" description="Ig-like" evidence="14">
    <location>
        <begin position="155"/>
        <end position="240"/>
    </location>
</feature>
<dbReference type="GO" id="GO:0050852">
    <property type="term" value="P:T cell receptor signaling pathway"/>
    <property type="evidence" value="ECO:0007669"/>
    <property type="project" value="TreeGrafter"/>
</dbReference>
<keyword evidence="4 12" id="KW-0732">Signal</keyword>
<dbReference type="SUPFAM" id="SSF49899">
    <property type="entry name" value="Concanavalin A-like lectins/glucanases"/>
    <property type="match status" value="1"/>
</dbReference>
<feature type="coiled-coil region" evidence="10">
    <location>
        <begin position="278"/>
        <end position="319"/>
    </location>
</feature>
<evidence type="ECO:0000256" key="1">
    <source>
        <dbReference type="ARBA" id="ARBA00004479"/>
    </source>
</evidence>
<dbReference type="InterPro" id="IPR053896">
    <property type="entry name" value="BTN3A2-like_Ig-C"/>
</dbReference>
<dbReference type="CDD" id="cd05713">
    <property type="entry name" value="IgV_MOG_like"/>
    <property type="match status" value="1"/>
</dbReference>
<evidence type="ECO:0000256" key="9">
    <source>
        <dbReference type="ARBA" id="ARBA00023319"/>
    </source>
</evidence>
<dbReference type="PANTHER" id="PTHR24100:SF149">
    <property type="entry name" value="BG-LIKE ANTIGEN 1-RELATED"/>
    <property type="match status" value="1"/>
</dbReference>
<dbReference type="Proteomes" id="UP000515156">
    <property type="component" value="Chromosome 3"/>
</dbReference>
<dbReference type="PROSITE" id="PS50835">
    <property type="entry name" value="IG_LIKE"/>
    <property type="match status" value="2"/>
</dbReference>
<dbReference type="InterPro" id="IPR013783">
    <property type="entry name" value="Ig-like_fold"/>
</dbReference>
<dbReference type="FunFam" id="2.60.40.10:FF:000088">
    <property type="entry name" value="Butyrophilin subfamily 1 member A1"/>
    <property type="match status" value="1"/>
</dbReference>
<keyword evidence="9" id="KW-0393">Immunoglobulin domain</keyword>
<dbReference type="InterPro" id="IPR050504">
    <property type="entry name" value="IgSF_BTN/MOG"/>
</dbReference>
<keyword evidence="7" id="KW-1015">Disulfide bond</keyword>
<dbReference type="InterPro" id="IPR036179">
    <property type="entry name" value="Ig-like_dom_sf"/>
</dbReference>
<name>A0A6P7XCW0_9AMPH</name>
<dbReference type="InterPro" id="IPR003879">
    <property type="entry name" value="Butyrophylin_SPRY"/>
</dbReference>
<dbReference type="FunFam" id="2.60.120.920:FF:000004">
    <property type="entry name" value="Butyrophilin subfamily 1 member A1"/>
    <property type="match status" value="1"/>
</dbReference>
<dbReference type="GO" id="GO:0001817">
    <property type="term" value="P:regulation of cytokine production"/>
    <property type="evidence" value="ECO:0007669"/>
    <property type="project" value="TreeGrafter"/>
</dbReference>
<keyword evidence="8" id="KW-0325">Glycoprotein</keyword>
<dbReference type="InterPro" id="IPR003599">
    <property type="entry name" value="Ig_sub"/>
</dbReference>
<dbReference type="GeneID" id="115466357"/>
<dbReference type="SMART" id="SM00449">
    <property type="entry name" value="SPRY"/>
    <property type="match status" value="1"/>
</dbReference>
<evidence type="ECO:0000256" key="11">
    <source>
        <dbReference type="SAM" id="Phobius"/>
    </source>
</evidence>
<dbReference type="InterPro" id="IPR006574">
    <property type="entry name" value="PRY"/>
</dbReference>
<comment type="subcellular location">
    <subcellularLocation>
        <location evidence="1">Membrane</location>
        <topology evidence="1">Single-pass type I membrane protein</topology>
    </subcellularLocation>
</comment>
<dbReference type="GO" id="GO:0005102">
    <property type="term" value="F:signaling receptor binding"/>
    <property type="evidence" value="ECO:0007669"/>
    <property type="project" value="TreeGrafter"/>
</dbReference>
<gene>
    <name evidence="16 17" type="primary">LOC115466357</name>
</gene>
<dbReference type="OrthoDB" id="9986391at2759"/>
<evidence type="ECO:0000256" key="7">
    <source>
        <dbReference type="ARBA" id="ARBA00023157"/>
    </source>
</evidence>
<evidence type="ECO:0000313" key="17">
    <source>
        <dbReference type="RefSeq" id="XP_030053403.1"/>
    </source>
</evidence>
<reference evidence="16 17" key="1">
    <citation type="submission" date="2025-04" db="UniProtKB">
        <authorList>
            <consortium name="RefSeq"/>
        </authorList>
    </citation>
    <scope>IDENTIFICATION</scope>
</reference>
<dbReference type="SMART" id="SM00589">
    <property type="entry name" value="PRY"/>
    <property type="match status" value="1"/>
</dbReference>
<evidence type="ECO:0000313" key="15">
    <source>
        <dbReference type="Proteomes" id="UP000515156"/>
    </source>
</evidence>
<dbReference type="InterPro" id="IPR043136">
    <property type="entry name" value="B30.2/SPRY_sf"/>
</dbReference>